<evidence type="ECO:0000256" key="1">
    <source>
        <dbReference type="SAM" id="SignalP"/>
    </source>
</evidence>
<accession>A0A810QEL9</accession>
<evidence type="ECO:0008006" key="4">
    <source>
        <dbReference type="Google" id="ProtNLM"/>
    </source>
</evidence>
<dbReference type="EMBL" id="AP023420">
    <property type="protein sequence ID" value="BCK84111.1"/>
    <property type="molecule type" value="Genomic_DNA"/>
</dbReference>
<keyword evidence="3" id="KW-1185">Reference proteome</keyword>
<dbReference type="Proteomes" id="UP000679848">
    <property type="component" value="Chromosome"/>
</dbReference>
<proteinExistence type="predicted"/>
<sequence>MKKRYRFFGSAAAILLLWNLCLGPFPPGGSAPYHWERDLEAIHGVSYSGRVVSVLDEGGQRVPEDLSCSVERAHPFTLRQGIAAALTRSLADETGAVLKTGRQVWTYAGYSDCDYHSTRPAWLAAEGVRLSWERFALP</sequence>
<reference evidence="2" key="1">
    <citation type="submission" date="2020-09" db="EMBL/GenBank/DDBJ databases">
        <title>New species isolated from human feces.</title>
        <authorList>
            <person name="Kitahara M."/>
            <person name="Shigeno Y."/>
            <person name="Shime M."/>
            <person name="Matsumoto Y."/>
            <person name="Nakamura S."/>
            <person name="Motooka D."/>
            <person name="Fukuoka S."/>
            <person name="Nishikawa H."/>
            <person name="Benno Y."/>
        </authorList>
    </citation>
    <scope>NUCLEOTIDE SEQUENCE</scope>
    <source>
        <strain evidence="2">MM59</strain>
    </source>
</reference>
<feature type="signal peptide" evidence="1">
    <location>
        <begin position="1"/>
        <end position="24"/>
    </location>
</feature>
<evidence type="ECO:0000313" key="2">
    <source>
        <dbReference type="EMBL" id="BCK84111.1"/>
    </source>
</evidence>
<name>A0A810QEL9_9FIRM</name>
<feature type="chain" id="PRO_5038357306" description="TNase-like domain-containing protein" evidence="1">
    <location>
        <begin position="25"/>
        <end position="138"/>
    </location>
</feature>
<dbReference type="KEGG" id="pfaa:MM59RIKEN_14300"/>
<keyword evidence="1" id="KW-0732">Signal</keyword>
<evidence type="ECO:0000313" key="3">
    <source>
        <dbReference type="Proteomes" id="UP000679848"/>
    </source>
</evidence>
<organism evidence="2 3">
    <name type="scientific">Pusillibacter faecalis</name>
    <dbReference type="NCBI Taxonomy" id="2714358"/>
    <lineage>
        <taxon>Bacteria</taxon>
        <taxon>Bacillati</taxon>
        <taxon>Bacillota</taxon>
        <taxon>Clostridia</taxon>
        <taxon>Eubacteriales</taxon>
        <taxon>Oscillospiraceae</taxon>
        <taxon>Pusillibacter</taxon>
    </lineage>
</organism>
<protein>
    <recommendedName>
        <fullName evidence="4">TNase-like domain-containing protein</fullName>
    </recommendedName>
</protein>
<dbReference type="AlphaFoldDB" id="A0A810QEL9"/>
<gene>
    <name evidence="2" type="ORF">MM59RIKEN_14300</name>
</gene>